<dbReference type="Gene3D" id="2.60.40.1080">
    <property type="match status" value="1"/>
</dbReference>
<evidence type="ECO:0000313" key="5">
    <source>
        <dbReference type="Proteomes" id="UP000326936"/>
    </source>
</evidence>
<feature type="region of interest" description="Disordered" evidence="1">
    <location>
        <begin position="238"/>
        <end position="260"/>
    </location>
</feature>
<dbReference type="SMART" id="SM00635">
    <property type="entry name" value="BID_2"/>
    <property type="match status" value="1"/>
</dbReference>
<evidence type="ECO:0000313" key="4">
    <source>
        <dbReference type="EMBL" id="QFT26307.1"/>
    </source>
</evidence>
<feature type="domain" description="BIG2" evidence="3">
    <location>
        <begin position="56"/>
        <end position="134"/>
    </location>
</feature>
<dbReference type="KEGG" id="vaq:FIV01_07685"/>
<feature type="chain" id="PRO_5024924048" description="BIG2 domain-containing protein" evidence="2">
    <location>
        <begin position="31"/>
        <end position="352"/>
    </location>
</feature>
<name>A0A5P9CKT0_9VIBR</name>
<dbReference type="RefSeq" id="WP_152430468.1">
    <property type="nucleotide sequence ID" value="NZ_CBCSDK010000004.1"/>
</dbReference>
<dbReference type="Proteomes" id="UP000326936">
    <property type="component" value="Chromosome"/>
</dbReference>
<gene>
    <name evidence="4" type="ORF">FIV01_07685</name>
</gene>
<evidence type="ECO:0000256" key="1">
    <source>
        <dbReference type="SAM" id="MobiDB-lite"/>
    </source>
</evidence>
<feature type="signal peptide" evidence="2">
    <location>
        <begin position="1"/>
        <end position="30"/>
    </location>
</feature>
<proteinExistence type="predicted"/>
<dbReference type="PROSITE" id="PS51257">
    <property type="entry name" value="PROKAR_LIPOPROTEIN"/>
    <property type="match status" value="1"/>
</dbReference>
<feature type="region of interest" description="Disordered" evidence="1">
    <location>
        <begin position="32"/>
        <end position="51"/>
    </location>
</feature>
<evidence type="ECO:0000259" key="3">
    <source>
        <dbReference type="SMART" id="SM00635"/>
    </source>
</evidence>
<dbReference type="EMBL" id="CP045350">
    <property type="protein sequence ID" value="QFT26307.1"/>
    <property type="molecule type" value="Genomic_DNA"/>
</dbReference>
<dbReference type="AlphaFoldDB" id="A0A5P9CKT0"/>
<keyword evidence="2" id="KW-0732">Signal</keyword>
<sequence length="352" mass="37700" precursor="true">MNNLKRTTQLTTIAATIILLVGCGSGGAFEGDTNGSNNSGSNSSGSNQGTVNPEARVYEIIIDTGNKEIYSPLQYKVTGKYDDGNEQDITKLVKFEVTNNIVSFDDEGVAMPNTIGRTEVTATLNGVTSDPVTLDVVETLVCGHTTGNPLDKNLGGGIDDDSKSSASGECLKIREVLDSDDPTGPTYKWFTSSPSTALVAKLGYSIQDNSTNTGDSYATSNYEDGNNGPAGYHFASFRQDGDGAVPPSSTGSSNRDAGKDGQAYRWCQKLNTIEFAGKTGWHIPSISELNSLNKYQKTAGSMYDRFGWPATLDYHTWVSGFSKFDSIQLHDSSNPLFVTADEARYVSCVVDL</sequence>
<dbReference type="OrthoDB" id="6268698at2"/>
<protein>
    <recommendedName>
        <fullName evidence="3">BIG2 domain-containing protein</fullName>
    </recommendedName>
</protein>
<reference evidence="4 5" key="1">
    <citation type="submission" date="2019-10" db="EMBL/GenBank/DDBJ databases">
        <title>Complete genome sequence of Vibrio sp. strain THAF100, isolated from non-filtered water from the water column of tank 6 of a marine aquarium containing stony-coral fragments. Water maintained at 26 degree C.</title>
        <authorList>
            <person name="Ruckert C."/>
            <person name="Franco A."/>
            <person name="Kalinowski J."/>
            <person name="Glaeser S."/>
        </authorList>
    </citation>
    <scope>NUCLEOTIDE SEQUENCE [LARGE SCALE GENOMIC DNA]</scope>
    <source>
        <strain evidence="4 5">THAF100</strain>
    </source>
</reference>
<organism evidence="4 5">
    <name type="scientific">Vibrio aquimaris</name>
    <dbReference type="NCBI Taxonomy" id="2587862"/>
    <lineage>
        <taxon>Bacteria</taxon>
        <taxon>Pseudomonadati</taxon>
        <taxon>Pseudomonadota</taxon>
        <taxon>Gammaproteobacteria</taxon>
        <taxon>Vibrionales</taxon>
        <taxon>Vibrionaceae</taxon>
        <taxon>Vibrio</taxon>
    </lineage>
</organism>
<keyword evidence="5" id="KW-1185">Reference proteome</keyword>
<feature type="compositionally biased region" description="Low complexity" evidence="1">
    <location>
        <begin position="34"/>
        <end position="47"/>
    </location>
</feature>
<accession>A0A5P9CKT0</accession>
<evidence type="ECO:0000256" key="2">
    <source>
        <dbReference type="SAM" id="SignalP"/>
    </source>
</evidence>
<dbReference type="InterPro" id="IPR003343">
    <property type="entry name" value="Big_2"/>
</dbReference>